<proteinExistence type="predicted"/>
<dbReference type="EMBL" id="KQ241748">
    <property type="protein sequence ID" value="KNC84675.1"/>
    <property type="molecule type" value="Genomic_DNA"/>
</dbReference>
<evidence type="ECO:0000256" key="1">
    <source>
        <dbReference type="SAM" id="MobiDB-lite"/>
    </source>
</evidence>
<gene>
    <name evidence="2" type="ORF">SARC_03109</name>
</gene>
<feature type="region of interest" description="Disordered" evidence="1">
    <location>
        <begin position="161"/>
        <end position="183"/>
    </location>
</feature>
<dbReference type="RefSeq" id="XP_014158577.1">
    <property type="nucleotide sequence ID" value="XM_014303102.1"/>
</dbReference>
<evidence type="ECO:0000313" key="2">
    <source>
        <dbReference type="EMBL" id="KNC84675.1"/>
    </source>
</evidence>
<feature type="region of interest" description="Disordered" evidence="1">
    <location>
        <begin position="1"/>
        <end position="21"/>
    </location>
</feature>
<dbReference type="Proteomes" id="UP000054560">
    <property type="component" value="Unassembled WGS sequence"/>
</dbReference>
<sequence>MPCEELKKDCTNASDATQCSQQKGLSPIGLALLVDVRKRGLNVNLKPKKSNSSNNSIDISLSDLESSTDTYLSSTPTYTPITLHTNDRLNPTERVNSTELIEEDEEEDDTEISHPQPQSEDEASPHVWLSSLPFARRNRLQDLRYRSMSLARTTSGLCHRSNELDPTTSSNALVRSYSNTSDR</sequence>
<feature type="compositionally biased region" description="Polar residues" evidence="1">
    <location>
        <begin position="164"/>
        <end position="183"/>
    </location>
</feature>
<evidence type="ECO:0000313" key="3">
    <source>
        <dbReference type="Proteomes" id="UP000054560"/>
    </source>
</evidence>
<feature type="compositionally biased region" description="Basic and acidic residues" evidence="1">
    <location>
        <begin position="1"/>
        <end position="10"/>
    </location>
</feature>
<feature type="region of interest" description="Disordered" evidence="1">
    <location>
        <begin position="68"/>
        <end position="126"/>
    </location>
</feature>
<feature type="compositionally biased region" description="Acidic residues" evidence="1">
    <location>
        <begin position="100"/>
        <end position="110"/>
    </location>
</feature>
<dbReference type="GeneID" id="25903613"/>
<dbReference type="AlphaFoldDB" id="A0A0L0G6N2"/>
<name>A0A0L0G6N2_9EUKA</name>
<accession>A0A0L0G6N2</accession>
<keyword evidence="3" id="KW-1185">Reference proteome</keyword>
<protein>
    <submittedName>
        <fullName evidence="2">Uncharacterized protein</fullName>
    </submittedName>
</protein>
<reference evidence="2 3" key="1">
    <citation type="submission" date="2011-02" db="EMBL/GenBank/DDBJ databases">
        <title>The Genome Sequence of Sphaeroforma arctica JP610.</title>
        <authorList>
            <consortium name="The Broad Institute Genome Sequencing Platform"/>
            <person name="Russ C."/>
            <person name="Cuomo C."/>
            <person name="Young S.K."/>
            <person name="Zeng Q."/>
            <person name="Gargeya S."/>
            <person name="Alvarado L."/>
            <person name="Berlin A."/>
            <person name="Chapman S.B."/>
            <person name="Chen Z."/>
            <person name="Freedman E."/>
            <person name="Gellesch M."/>
            <person name="Goldberg J."/>
            <person name="Griggs A."/>
            <person name="Gujja S."/>
            <person name="Heilman E."/>
            <person name="Heiman D."/>
            <person name="Howarth C."/>
            <person name="Mehta T."/>
            <person name="Neiman D."/>
            <person name="Pearson M."/>
            <person name="Roberts A."/>
            <person name="Saif S."/>
            <person name="Shea T."/>
            <person name="Shenoy N."/>
            <person name="Sisk P."/>
            <person name="Stolte C."/>
            <person name="Sykes S."/>
            <person name="White J."/>
            <person name="Yandava C."/>
            <person name="Burger G."/>
            <person name="Gray M.W."/>
            <person name="Holland P.W.H."/>
            <person name="King N."/>
            <person name="Lang F.B.F."/>
            <person name="Roger A.J."/>
            <person name="Ruiz-Trillo I."/>
            <person name="Haas B."/>
            <person name="Nusbaum C."/>
            <person name="Birren B."/>
        </authorList>
    </citation>
    <scope>NUCLEOTIDE SEQUENCE [LARGE SCALE GENOMIC DNA]</scope>
    <source>
        <strain evidence="2 3">JP610</strain>
    </source>
</reference>
<organism evidence="2 3">
    <name type="scientific">Sphaeroforma arctica JP610</name>
    <dbReference type="NCBI Taxonomy" id="667725"/>
    <lineage>
        <taxon>Eukaryota</taxon>
        <taxon>Ichthyosporea</taxon>
        <taxon>Ichthyophonida</taxon>
        <taxon>Sphaeroforma</taxon>
    </lineage>
</organism>
<feature type="compositionally biased region" description="Polar residues" evidence="1">
    <location>
        <begin position="11"/>
        <end position="21"/>
    </location>
</feature>